<evidence type="ECO:0000313" key="1">
    <source>
        <dbReference type="EMBL" id="CDS06452.1"/>
    </source>
</evidence>
<dbReference type="SUPFAM" id="SSF52047">
    <property type="entry name" value="RNI-like"/>
    <property type="match status" value="2"/>
</dbReference>
<dbReference type="Gene3D" id="3.80.10.10">
    <property type="entry name" value="Ribonuclease Inhibitor"/>
    <property type="match status" value="1"/>
</dbReference>
<dbReference type="PANTHER" id="PTHR38926">
    <property type="entry name" value="F-BOX DOMAIN CONTAINING PROTEIN, EXPRESSED"/>
    <property type="match status" value="1"/>
</dbReference>
<dbReference type="PANTHER" id="PTHR38926:SF5">
    <property type="entry name" value="F-BOX AND LEUCINE-RICH REPEAT PROTEIN 6"/>
    <property type="match status" value="1"/>
</dbReference>
<gene>
    <name evidence="1" type="ORF">LRAMOSA08980</name>
</gene>
<evidence type="ECO:0008006" key="2">
    <source>
        <dbReference type="Google" id="ProtNLM"/>
    </source>
</evidence>
<dbReference type="AlphaFoldDB" id="A0A077WIK0"/>
<dbReference type="EMBL" id="LK023320">
    <property type="protein sequence ID" value="CDS06452.1"/>
    <property type="molecule type" value="Genomic_DNA"/>
</dbReference>
<sequence length="643" mass="72766">MSQQQLPFTRKVDLIRQLVGDILRTMPDGCARREDFDAIEKRCIASANHAQFESALRDAKHNIEQGPLLSLGHELTAWIHAQCGRQKEAILSYDHALCLEHDPARRSSLVEKRKRCKLKLAKRIDFVSQLPFELVSSLILPDILWLPYYHAFSYLQVCKTWRERVLQSSQLHYNKHDMLTQGDMHLMLAYAPYLHTIRIESFTALLLSGFFARAQFTSLQSLSLTLRSKKHMHALYPLLKPIGQALKEMQLSLCCTTQNMVISLKDILQHFPNIEAFTCNSVNVTDLIVHPQHTYKVKKLVLTAITQPLGSQDVIALLKRFPSLEHLVLTDCQDSIPLAILHQYCPALGSLSYSMTGRTRSPDFAISAMSTTGFHSLSIYAGDNFNMEHVIPLLITHCDTLVDVQIHGIMNQQPNMTHLLPEQDVVFKQLRELTFDPDEANDGSALVQWILKRVPNARRIDVINCNIDDQHVYEAIKQAKHLESLTFTLPSPSLIHLLEHHDTLGQQSRLNSVGIDVNFCREHGAQALKALAHLSNLRGLFLQLRGATLGEQFVALIENMARGCPCLEELIMESPVEFPPAIIAKFPLYRNLQELTLGSPNVWDECLLQLLKCPSLKGVFIGKKNIQDHVAAKLGDLVYSEDE</sequence>
<name>A0A077WIK0_9FUNG</name>
<organism evidence="1">
    <name type="scientific">Lichtheimia ramosa</name>
    <dbReference type="NCBI Taxonomy" id="688394"/>
    <lineage>
        <taxon>Eukaryota</taxon>
        <taxon>Fungi</taxon>
        <taxon>Fungi incertae sedis</taxon>
        <taxon>Mucoromycota</taxon>
        <taxon>Mucoromycotina</taxon>
        <taxon>Mucoromycetes</taxon>
        <taxon>Mucorales</taxon>
        <taxon>Lichtheimiaceae</taxon>
        <taxon>Lichtheimia</taxon>
    </lineage>
</organism>
<dbReference type="InterPro" id="IPR032675">
    <property type="entry name" value="LRR_dom_sf"/>
</dbReference>
<proteinExistence type="predicted"/>
<dbReference type="InterPro" id="IPR036047">
    <property type="entry name" value="F-box-like_dom_sf"/>
</dbReference>
<accession>A0A077WIK0</accession>
<protein>
    <recommendedName>
        <fullName evidence="2">F-box domain-containing protein</fullName>
    </recommendedName>
</protein>
<dbReference type="SUPFAM" id="SSF81383">
    <property type="entry name" value="F-box domain"/>
    <property type="match status" value="1"/>
</dbReference>
<reference evidence="1" key="1">
    <citation type="journal article" date="2014" name="Genome Announc.">
        <title>De novo whole-genome sequence and genome annotation of Lichtheimia ramosa.</title>
        <authorList>
            <person name="Linde J."/>
            <person name="Schwartze V."/>
            <person name="Binder U."/>
            <person name="Lass-Florl C."/>
            <person name="Voigt K."/>
            <person name="Horn F."/>
        </authorList>
    </citation>
    <scope>NUCLEOTIDE SEQUENCE</scope>
    <source>
        <strain evidence="1">JMRC FSU:6197</strain>
    </source>
</reference>
<dbReference type="OrthoDB" id="2298875at2759"/>